<keyword evidence="1" id="KW-0732">Signal</keyword>
<dbReference type="InterPro" id="IPR004564">
    <property type="entry name" value="OM_lipoprot_carrier_LolA-like"/>
</dbReference>
<dbReference type="EMBL" id="QOVF01000002">
    <property type="protein sequence ID" value="KAA0695032.1"/>
    <property type="molecule type" value="Genomic_DNA"/>
</dbReference>
<proteinExistence type="predicted"/>
<reference evidence="2 3" key="1">
    <citation type="submission" date="2018-07" db="EMBL/GenBank/DDBJ databases">
        <title>Pseudomonas laoshanensis sp. nov., isolated from soil.</title>
        <authorList>
            <person name="Sun J."/>
            <person name="Yu L."/>
            <person name="Wang M."/>
            <person name="Zhang C."/>
        </authorList>
    </citation>
    <scope>NUCLEOTIDE SEQUENCE [LARGE SCALE GENOMIC DNA]</scope>
    <source>
        <strain evidence="2 3">Y22</strain>
    </source>
</reference>
<dbReference type="Pfam" id="PF19574">
    <property type="entry name" value="LolA_3"/>
    <property type="match status" value="1"/>
</dbReference>
<name>A0A7V7GU76_9GAMM</name>
<sequence>MTTFTHRCAHPAILFACSIMVATMAQAAPDAAALSRQLAQHSPECGTFQQNRWLADFELDLPSSGSFQRLDQALIWRTETPVRTEILLSQDNAELPPGYRMLLPVMTALLEGDWQRLQDHFQIVTDGELSSWAAKLTPLDSRVAATLPSIQVKGGQQLQHIAMAFADGDRLNIELTPATCEPDPAPQAP</sequence>
<evidence type="ECO:0000313" key="2">
    <source>
        <dbReference type="EMBL" id="KAA0695032.1"/>
    </source>
</evidence>
<dbReference type="AlphaFoldDB" id="A0A7V7GU76"/>
<accession>A0A7V7GU76</accession>
<evidence type="ECO:0000313" key="3">
    <source>
        <dbReference type="Proteomes" id="UP000463138"/>
    </source>
</evidence>
<evidence type="ECO:0000256" key="1">
    <source>
        <dbReference type="SAM" id="SignalP"/>
    </source>
</evidence>
<comment type="caution">
    <text evidence="2">The sequence shown here is derived from an EMBL/GenBank/DDBJ whole genome shotgun (WGS) entry which is preliminary data.</text>
</comment>
<dbReference type="OrthoDB" id="6372173at2"/>
<gene>
    <name evidence="2" type="ORF">DT594_09240</name>
</gene>
<keyword evidence="3" id="KW-1185">Reference proteome</keyword>
<feature type="signal peptide" evidence="1">
    <location>
        <begin position="1"/>
        <end position="27"/>
    </location>
</feature>
<evidence type="ECO:0008006" key="4">
    <source>
        <dbReference type="Google" id="ProtNLM"/>
    </source>
</evidence>
<dbReference type="RefSeq" id="WP_149332401.1">
    <property type="nucleotide sequence ID" value="NZ_QOVF01000002.1"/>
</dbReference>
<protein>
    <recommendedName>
        <fullName evidence="4">Outer membrane lipoprotein carrier protein LolA</fullName>
    </recommendedName>
</protein>
<feature type="chain" id="PRO_5031461742" description="Outer membrane lipoprotein carrier protein LolA" evidence="1">
    <location>
        <begin position="28"/>
        <end position="189"/>
    </location>
</feature>
<organism evidence="2 3">
    <name type="scientific">Halopseudomonas laoshanensis</name>
    <dbReference type="NCBI Taxonomy" id="2268758"/>
    <lineage>
        <taxon>Bacteria</taxon>
        <taxon>Pseudomonadati</taxon>
        <taxon>Pseudomonadota</taxon>
        <taxon>Gammaproteobacteria</taxon>
        <taxon>Pseudomonadales</taxon>
        <taxon>Pseudomonadaceae</taxon>
        <taxon>Halopseudomonas</taxon>
    </lineage>
</organism>
<dbReference type="Proteomes" id="UP000463138">
    <property type="component" value="Unassembled WGS sequence"/>
</dbReference>